<organism evidence="2 3">
    <name type="scientific">Mycena pura</name>
    <dbReference type="NCBI Taxonomy" id="153505"/>
    <lineage>
        <taxon>Eukaryota</taxon>
        <taxon>Fungi</taxon>
        <taxon>Dikarya</taxon>
        <taxon>Basidiomycota</taxon>
        <taxon>Agaricomycotina</taxon>
        <taxon>Agaricomycetes</taxon>
        <taxon>Agaricomycetidae</taxon>
        <taxon>Agaricales</taxon>
        <taxon>Marasmiineae</taxon>
        <taxon>Mycenaceae</taxon>
        <taxon>Mycena</taxon>
    </lineage>
</organism>
<comment type="caution">
    <text evidence="2">The sequence shown here is derived from an EMBL/GenBank/DDBJ whole genome shotgun (WGS) entry which is preliminary data.</text>
</comment>
<dbReference type="EMBL" id="JARJCW010000054">
    <property type="protein sequence ID" value="KAJ7202611.1"/>
    <property type="molecule type" value="Genomic_DNA"/>
</dbReference>
<sequence length="327" mass="34075">MRARPRGGSGEERRSVRSWHRRACRSVLSAWAARARCTRAHSERKARHRQQRRQCRPVVLSARPVDVTPTANDASEGIVGGGNRAGIGIASASRGHRQVSVARRQCAASVRAGHRARGPGVRGQGEGGSTRARAGTAWGSKRGRAREAPHAVVQASLHKYAAGVARPVGVALRGERRVGEQGMSMRAVDGRQRTAVAVSRVWFVTRRATALAERARETERGARSDRERRQLVAAASKLGGSTGAGVGSATAGQRECPAGNGESGGAAACDLGDSDRKGPVRACAGDGSESGTRSNGAHANGEGGTESAHAEAAKLLGIFGKAGKELE</sequence>
<evidence type="ECO:0000256" key="1">
    <source>
        <dbReference type="SAM" id="MobiDB-lite"/>
    </source>
</evidence>
<dbReference type="AlphaFoldDB" id="A0AAD6V4A1"/>
<proteinExistence type="predicted"/>
<dbReference type="Proteomes" id="UP001219525">
    <property type="component" value="Unassembled WGS sequence"/>
</dbReference>
<gene>
    <name evidence="2" type="ORF">GGX14DRAFT_399384</name>
</gene>
<protein>
    <submittedName>
        <fullName evidence="2">Uncharacterized protein</fullName>
    </submittedName>
</protein>
<accession>A0AAD6V4A1</accession>
<keyword evidence="3" id="KW-1185">Reference proteome</keyword>
<name>A0AAD6V4A1_9AGAR</name>
<evidence type="ECO:0000313" key="2">
    <source>
        <dbReference type="EMBL" id="KAJ7202611.1"/>
    </source>
</evidence>
<reference evidence="2" key="1">
    <citation type="submission" date="2023-03" db="EMBL/GenBank/DDBJ databases">
        <title>Massive genome expansion in bonnet fungi (Mycena s.s.) driven by repeated elements and novel gene families across ecological guilds.</title>
        <authorList>
            <consortium name="Lawrence Berkeley National Laboratory"/>
            <person name="Harder C.B."/>
            <person name="Miyauchi S."/>
            <person name="Viragh M."/>
            <person name="Kuo A."/>
            <person name="Thoen E."/>
            <person name="Andreopoulos B."/>
            <person name="Lu D."/>
            <person name="Skrede I."/>
            <person name="Drula E."/>
            <person name="Henrissat B."/>
            <person name="Morin E."/>
            <person name="Kohler A."/>
            <person name="Barry K."/>
            <person name="LaButti K."/>
            <person name="Morin E."/>
            <person name="Salamov A."/>
            <person name="Lipzen A."/>
            <person name="Mereny Z."/>
            <person name="Hegedus B."/>
            <person name="Baldrian P."/>
            <person name="Stursova M."/>
            <person name="Weitz H."/>
            <person name="Taylor A."/>
            <person name="Grigoriev I.V."/>
            <person name="Nagy L.G."/>
            <person name="Martin F."/>
            <person name="Kauserud H."/>
        </authorList>
    </citation>
    <scope>NUCLEOTIDE SEQUENCE</scope>
    <source>
        <strain evidence="2">9144</strain>
    </source>
</reference>
<feature type="region of interest" description="Disordered" evidence="1">
    <location>
        <begin position="110"/>
        <end position="146"/>
    </location>
</feature>
<feature type="region of interest" description="Disordered" evidence="1">
    <location>
        <begin position="234"/>
        <end position="308"/>
    </location>
</feature>
<evidence type="ECO:0000313" key="3">
    <source>
        <dbReference type="Proteomes" id="UP001219525"/>
    </source>
</evidence>